<dbReference type="AlphaFoldDB" id="A0A1G4WKZ0"/>
<dbReference type="Proteomes" id="UP000199707">
    <property type="component" value="Unassembled WGS sequence"/>
</dbReference>
<name>A0A1G4WKZ0_9MYCO</name>
<reference evidence="2" key="1">
    <citation type="submission" date="2016-10" db="EMBL/GenBank/DDBJ databases">
        <authorList>
            <person name="Varghese N."/>
            <person name="Submissions S."/>
        </authorList>
    </citation>
    <scope>NUCLEOTIDE SEQUENCE [LARGE SCALE GENOMIC DNA]</scope>
    <source>
        <strain evidence="2">UNC267MFSha1.1M11</strain>
    </source>
</reference>
<evidence type="ECO:0000313" key="1">
    <source>
        <dbReference type="EMBL" id="SCX24799.1"/>
    </source>
</evidence>
<accession>A0A1G4WKZ0</accession>
<organism evidence="1 2">
    <name type="scientific">Mycolicibacterium fluoranthenivorans</name>
    <dbReference type="NCBI Taxonomy" id="258505"/>
    <lineage>
        <taxon>Bacteria</taxon>
        <taxon>Bacillati</taxon>
        <taxon>Actinomycetota</taxon>
        <taxon>Actinomycetes</taxon>
        <taxon>Mycobacteriales</taxon>
        <taxon>Mycobacteriaceae</taxon>
        <taxon>Mycolicibacterium</taxon>
    </lineage>
</organism>
<proteinExistence type="predicted"/>
<dbReference type="RefSeq" id="WP_090359586.1">
    <property type="nucleotide sequence ID" value="NZ_FMUB01000007.1"/>
</dbReference>
<dbReference type="EMBL" id="FMUB01000007">
    <property type="protein sequence ID" value="SCX24799.1"/>
    <property type="molecule type" value="Genomic_DNA"/>
</dbReference>
<evidence type="ECO:0000313" key="2">
    <source>
        <dbReference type="Proteomes" id="UP000199707"/>
    </source>
</evidence>
<gene>
    <name evidence="1" type="ORF">SAMN02799620_03781</name>
</gene>
<protein>
    <submittedName>
        <fullName evidence="1">Uncharacterized protein</fullName>
    </submittedName>
</protein>
<sequence>MDGTGEDGSPPPDGFGSAEVCWRPSAAHDPIDIASLYFRHRVIAAVKTAWPTVFPKEEFSAANLVKKMGEEQKKVRPWQKRIAGKQTLSLADLLALVTLFGDEILAALPQRSDDLFPSDYAQMLRRWRPGSGHRPEFIDAESDSVDWQSMAAALADFDSGEITAGRAHLISADTYRYFFANVYGSAGGHVDQLELVPTQIDRCEAVVLYAARRLAALFADLRDPISRPDAMKALIRVIHEASVFDAHEKVAVVIAGTSAIGQLRALFPTVYSLPGEPFRLQLERTELAGPDVVDEVLSLENNEISLVGRAPSLSGGEILALLIHK</sequence>